<evidence type="ECO:0000256" key="2">
    <source>
        <dbReference type="ARBA" id="ARBA00023015"/>
    </source>
</evidence>
<feature type="domain" description="RNA polymerase sigma factor 70 region 4 type 2" evidence="6">
    <location>
        <begin position="123"/>
        <end position="175"/>
    </location>
</feature>
<dbReference type="NCBIfam" id="TIGR02937">
    <property type="entry name" value="sigma70-ECF"/>
    <property type="match status" value="1"/>
</dbReference>
<sequence>MTAAEPIPLHGGRHSDRTVGHGPPGFEEFFREYWPMVRRYLVWLEAELSVLDDAAQMTMVSAYTYWGRVSRMDQPRGWLFKVAGQRLQDAREARRRNGMPTETETLHAQLAHPDPIAVSDQRLDILAATRKLPRRQQEAVALREQFGLPYKEIAQIMGAAPATVRAHVHQARQTLKEMLGDETQEGADA</sequence>
<dbReference type="SUPFAM" id="SSF88946">
    <property type="entry name" value="Sigma2 domain of RNA polymerase sigma factors"/>
    <property type="match status" value="1"/>
</dbReference>
<dbReference type="InterPro" id="IPR036388">
    <property type="entry name" value="WH-like_DNA-bd_sf"/>
</dbReference>
<proteinExistence type="inferred from homology"/>
<dbReference type="InterPro" id="IPR014284">
    <property type="entry name" value="RNA_pol_sigma-70_dom"/>
</dbReference>
<dbReference type="EMBL" id="CP159534">
    <property type="protein sequence ID" value="XCJ69009.1"/>
    <property type="molecule type" value="Genomic_DNA"/>
</dbReference>
<name>A0AAU8IKI4_9ACTN</name>
<dbReference type="GO" id="GO:0006352">
    <property type="term" value="P:DNA-templated transcription initiation"/>
    <property type="evidence" value="ECO:0007669"/>
    <property type="project" value="InterPro"/>
</dbReference>
<evidence type="ECO:0000256" key="3">
    <source>
        <dbReference type="ARBA" id="ARBA00023082"/>
    </source>
</evidence>
<keyword evidence="4" id="KW-0804">Transcription</keyword>
<feature type="region of interest" description="Disordered" evidence="5">
    <location>
        <begin position="1"/>
        <end position="20"/>
    </location>
</feature>
<dbReference type="InterPro" id="IPR013249">
    <property type="entry name" value="RNA_pol_sigma70_r4_t2"/>
</dbReference>
<dbReference type="PANTHER" id="PTHR43133">
    <property type="entry name" value="RNA POLYMERASE ECF-TYPE SIGMA FACTO"/>
    <property type="match status" value="1"/>
</dbReference>
<evidence type="ECO:0000256" key="1">
    <source>
        <dbReference type="ARBA" id="ARBA00010641"/>
    </source>
</evidence>
<dbReference type="InterPro" id="IPR013324">
    <property type="entry name" value="RNA_pol_sigma_r3/r4-like"/>
</dbReference>
<evidence type="ECO:0000256" key="5">
    <source>
        <dbReference type="SAM" id="MobiDB-lite"/>
    </source>
</evidence>
<protein>
    <submittedName>
        <fullName evidence="7">Sigma-70 family RNA polymerase sigma factor</fullName>
    </submittedName>
</protein>
<dbReference type="AlphaFoldDB" id="A0AAU8IKI4"/>
<dbReference type="RefSeq" id="WP_353940691.1">
    <property type="nucleotide sequence ID" value="NZ_CP159534.1"/>
</dbReference>
<keyword evidence="2" id="KW-0805">Transcription regulation</keyword>
<dbReference type="Gene3D" id="1.10.1740.10">
    <property type="match status" value="1"/>
</dbReference>
<reference evidence="7" key="1">
    <citation type="submission" date="2024-06" db="EMBL/GenBank/DDBJ databases">
        <title>Streptomyces sp. strain HUAS MG91 genome sequences.</title>
        <authorList>
            <person name="Mo P."/>
        </authorList>
    </citation>
    <scope>NUCLEOTIDE SEQUENCE</scope>
    <source>
        <strain evidence="7">HUAS MG91</strain>
    </source>
</reference>
<evidence type="ECO:0000259" key="6">
    <source>
        <dbReference type="Pfam" id="PF08281"/>
    </source>
</evidence>
<dbReference type="InterPro" id="IPR039425">
    <property type="entry name" value="RNA_pol_sigma-70-like"/>
</dbReference>
<organism evidence="7">
    <name type="scientific">Streptomyces tabacisoli</name>
    <dbReference type="NCBI Taxonomy" id="3156398"/>
    <lineage>
        <taxon>Bacteria</taxon>
        <taxon>Bacillati</taxon>
        <taxon>Actinomycetota</taxon>
        <taxon>Actinomycetes</taxon>
        <taxon>Kitasatosporales</taxon>
        <taxon>Streptomycetaceae</taxon>
        <taxon>Streptomyces</taxon>
    </lineage>
</organism>
<evidence type="ECO:0000256" key="4">
    <source>
        <dbReference type="ARBA" id="ARBA00023163"/>
    </source>
</evidence>
<keyword evidence="3" id="KW-0731">Sigma factor</keyword>
<dbReference type="Pfam" id="PF08281">
    <property type="entry name" value="Sigma70_r4_2"/>
    <property type="match status" value="1"/>
</dbReference>
<dbReference type="PANTHER" id="PTHR43133:SF46">
    <property type="entry name" value="RNA POLYMERASE SIGMA-70 FACTOR ECF SUBFAMILY"/>
    <property type="match status" value="1"/>
</dbReference>
<dbReference type="CDD" id="cd06171">
    <property type="entry name" value="Sigma70_r4"/>
    <property type="match status" value="1"/>
</dbReference>
<dbReference type="SUPFAM" id="SSF88659">
    <property type="entry name" value="Sigma3 and sigma4 domains of RNA polymerase sigma factors"/>
    <property type="match status" value="1"/>
</dbReference>
<comment type="similarity">
    <text evidence="1">Belongs to the sigma-70 factor family. ECF subfamily.</text>
</comment>
<evidence type="ECO:0000313" key="7">
    <source>
        <dbReference type="EMBL" id="XCJ69009.1"/>
    </source>
</evidence>
<gene>
    <name evidence="7" type="ORF">ABII15_03090</name>
</gene>
<accession>A0AAU8IKI4</accession>
<dbReference type="KEGG" id="stac:ABII15_03090"/>
<dbReference type="GO" id="GO:0003677">
    <property type="term" value="F:DNA binding"/>
    <property type="evidence" value="ECO:0007669"/>
    <property type="project" value="InterPro"/>
</dbReference>
<dbReference type="GO" id="GO:0016987">
    <property type="term" value="F:sigma factor activity"/>
    <property type="evidence" value="ECO:0007669"/>
    <property type="project" value="UniProtKB-KW"/>
</dbReference>
<dbReference type="Gene3D" id="1.10.10.10">
    <property type="entry name" value="Winged helix-like DNA-binding domain superfamily/Winged helix DNA-binding domain"/>
    <property type="match status" value="1"/>
</dbReference>
<dbReference type="InterPro" id="IPR013325">
    <property type="entry name" value="RNA_pol_sigma_r2"/>
</dbReference>